<evidence type="ECO:0000313" key="7">
    <source>
        <dbReference type="Proteomes" id="UP000314294"/>
    </source>
</evidence>
<evidence type="ECO:0000256" key="5">
    <source>
        <dbReference type="SAM" id="MobiDB-lite"/>
    </source>
</evidence>
<feature type="compositionally biased region" description="Basic and acidic residues" evidence="5">
    <location>
        <begin position="320"/>
        <end position="331"/>
    </location>
</feature>
<evidence type="ECO:0000256" key="4">
    <source>
        <dbReference type="ARBA" id="ARBA00023136"/>
    </source>
</evidence>
<dbReference type="GO" id="GO:0016529">
    <property type="term" value="C:sarcoplasmic reticulum"/>
    <property type="evidence" value="ECO:0007669"/>
    <property type="project" value="TreeGrafter"/>
</dbReference>
<dbReference type="EMBL" id="SRLO01000357">
    <property type="protein sequence ID" value="TNN59404.1"/>
    <property type="molecule type" value="Genomic_DNA"/>
</dbReference>
<keyword evidence="4" id="KW-0472">Membrane</keyword>
<evidence type="ECO:0000256" key="1">
    <source>
        <dbReference type="ARBA" id="ARBA00004308"/>
    </source>
</evidence>
<reference evidence="6 7" key="1">
    <citation type="submission" date="2019-03" db="EMBL/GenBank/DDBJ databases">
        <title>First draft genome of Liparis tanakae, snailfish: a comprehensive survey of snailfish specific genes.</title>
        <authorList>
            <person name="Kim W."/>
            <person name="Song I."/>
            <person name="Jeong J.-H."/>
            <person name="Kim D."/>
            <person name="Kim S."/>
            <person name="Ryu S."/>
            <person name="Song J.Y."/>
            <person name="Lee S.K."/>
        </authorList>
    </citation>
    <scope>NUCLEOTIDE SEQUENCE [LARGE SCALE GENOMIC DNA]</scope>
    <source>
        <tissue evidence="6">Muscle</tissue>
    </source>
</reference>
<feature type="compositionally biased region" description="Polar residues" evidence="5">
    <location>
        <begin position="437"/>
        <end position="463"/>
    </location>
</feature>
<dbReference type="PANTHER" id="PTHR14514:SF2">
    <property type="entry name" value="A-KINASE ANCHOR PROTEIN 6"/>
    <property type="match status" value="1"/>
</dbReference>
<dbReference type="PANTHER" id="PTHR14514">
    <property type="entry name" value="PKA ANCHORING PROTEIN"/>
    <property type="match status" value="1"/>
</dbReference>
<organism evidence="6 7">
    <name type="scientific">Liparis tanakae</name>
    <name type="common">Tanaka's snailfish</name>
    <dbReference type="NCBI Taxonomy" id="230148"/>
    <lineage>
        <taxon>Eukaryota</taxon>
        <taxon>Metazoa</taxon>
        <taxon>Chordata</taxon>
        <taxon>Craniata</taxon>
        <taxon>Vertebrata</taxon>
        <taxon>Euteleostomi</taxon>
        <taxon>Actinopterygii</taxon>
        <taxon>Neopterygii</taxon>
        <taxon>Teleostei</taxon>
        <taxon>Neoteleostei</taxon>
        <taxon>Acanthomorphata</taxon>
        <taxon>Eupercaria</taxon>
        <taxon>Perciformes</taxon>
        <taxon>Cottioidei</taxon>
        <taxon>Cottales</taxon>
        <taxon>Liparidae</taxon>
        <taxon>Liparis</taxon>
    </lineage>
</organism>
<dbReference type="OrthoDB" id="10041151at2759"/>
<sequence>MVTSVTPTLDRSTSTCSTSVSRDRASPPGPGPSRCDLTGGGADPCHRSKKPPPLHAGADWKVVLHLPEIETWLRVTGDRVAQLTHSAGQDDTNRHVDVHLVQLKSHVYDKHKILYYFKIMPKDSEAEQTLVSIIFIIIIFILLEELVLRLTALSSGETSDVCEDISDHVEQIHALLETEFSLKLLSYSVNIIVDIRTVQLLWHQLRVSVLVLKERLLQGLQDSNGNYTRQTDILQAFGQDQQQTRLDALTEVDDCGQLTIRCSQDYFSLDCGITAYELSDYSPGDEAEAPGYQCVDEDEDEDDQELGGPNPEPGSEEEGEGVRLSDHEHHSSLPELAANLNCSPSAVPTMQCGTPNPGESAKRPLQGVSHSAEVSPTQPSLPKRAALLSEGRAGDRGGGPLAGLRFQAELSRSTPSLMNPPDRSKFWLELDSVYPENVSQSHESLQIMNGRNLQRNQAGSKRSLQGAPGDPRSAAPPPLQAHASRRETRPHSEGDSDSSVPSPLRERFLSSDLEASGEESDLRPRPGKTAVWIVRRQKGARVSPRSSPDREHWYGSEEFLALPAQLRKTEMLAMKLESLAPSVPLRPGDCDSTQDALQDVDDWDLTDWDAGESGDEMPSLLPPLIGRIDIHN</sequence>
<keyword evidence="6" id="KW-0418">Kinase</keyword>
<comment type="subcellular location">
    <subcellularLocation>
        <location evidence="1">Endomembrane system</location>
    </subcellularLocation>
</comment>
<feature type="compositionally biased region" description="Polar residues" evidence="5">
    <location>
        <begin position="368"/>
        <end position="380"/>
    </location>
</feature>
<dbReference type="GO" id="GO:0051018">
    <property type="term" value="F:protein kinase A binding"/>
    <property type="evidence" value="ECO:0007669"/>
    <property type="project" value="TreeGrafter"/>
</dbReference>
<evidence type="ECO:0000256" key="3">
    <source>
        <dbReference type="ARBA" id="ARBA00022737"/>
    </source>
</evidence>
<gene>
    <name evidence="6" type="primary">Akap6_0</name>
    <name evidence="6" type="ORF">EYF80_030419</name>
</gene>
<evidence type="ECO:0000313" key="6">
    <source>
        <dbReference type="EMBL" id="TNN59404.1"/>
    </source>
</evidence>
<dbReference type="GO" id="GO:0048471">
    <property type="term" value="C:perinuclear region of cytoplasm"/>
    <property type="evidence" value="ECO:0007669"/>
    <property type="project" value="TreeGrafter"/>
</dbReference>
<keyword evidence="3" id="KW-0677">Repeat</keyword>
<keyword evidence="2" id="KW-0597">Phosphoprotein</keyword>
<dbReference type="Proteomes" id="UP000314294">
    <property type="component" value="Unassembled WGS sequence"/>
</dbReference>
<dbReference type="GO" id="GO:0044325">
    <property type="term" value="F:transmembrane transporter binding"/>
    <property type="evidence" value="ECO:0007669"/>
    <property type="project" value="TreeGrafter"/>
</dbReference>
<feature type="region of interest" description="Disordered" evidence="5">
    <location>
        <begin position="437"/>
        <end position="530"/>
    </location>
</feature>
<feature type="compositionally biased region" description="Polar residues" evidence="5">
    <location>
        <begin position="1"/>
        <end position="11"/>
    </location>
</feature>
<feature type="compositionally biased region" description="Basic and acidic residues" evidence="5">
    <location>
        <begin position="484"/>
        <end position="494"/>
    </location>
</feature>
<dbReference type="GO" id="GO:0016301">
    <property type="term" value="F:kinase activity"/>
    <property type="evidence" value="ECO:0007669"/>
    <property type="project" value="UniProtKB-KW"/>
</dbReference>
<feature type="region of interest" description="Disordered" evidence="5">
    <location>
        <begin position="348"/>
        <end position="404"/>
    </location>
</feature>
<feature type="region of interest" description="Disordered" evidence="5">
    <location>
        <begin position="1"/>
        <end position="52"/>
    </location>
</feature>
<accession>A0A4Z2H3K7</accession>
<comment type="caution">
    <text evidence="6">The sequence shown here is derived from an EMBL/GenBank/DDBJ whole genome shotgun (WGS) entry which is preliminary data.</text>
</comment>
<protein>
    <submittedName>
        <fullName evidence="6">A-kinase anchor protein 6</fullName>
    </submittedName>
</protein>
<keyword evidence="7" id="KW-1185">Reference proteome</keyword>
<feature type="region of interest" description="Disordered" evidence="5">
    <location>
        <begin position="297"/>
        <end position="331"/>
    </location>
</feature>
<keyword evidence="6" id="KW-0808">Transferase</keyword>
<evidence type="ECO:0000256" key="2">
    <source>
        <dbReference type="ARBA" id="ARBA00022553"/>
    </source>
</evidence>
<name>A0A4Z2H3K7_9TELE</name>
<proteinExistence type="predicted"/>
<dbReference type="AlphaFoldDB" id="A0A4Z2H3K7"/>